<evidence type="ECO:0000256" key="2">
    <source>
        <dbReference type="ARBA" id="ARBA00023274"/>
    </source>
</evidence>
<reference evidence="5" key="1">
    <citation type="submission" date="2005-09" db="EMBL/GenBank/DDBJ databases">
        <authorList>
            <person name="Mural R.J."/>
            <person name="Li P.W."/>
            <person name="Adams M.D."/>
            <person name="Amanatides P.G."/>
            <person name="Baden-Tillson H."/>
            <person name="Barnstead M."/>
            <person name="Chin S.H."/>
            <person name="Dew I."/>
            <person name="Evans C.A."/>
            <person name="Ferriera S."/>
            <person name="Flanigan M."/>
            <person name="Fosler C."/>
            <person name="Glodek A."/>
            <person name="Gu Z."/>
            <person name="Holt R.A."/>
            <person name="Jennings D."/>
            <person name="Kraft C.L."/>
            <person name="Lu F."/>
            <person name="Nguyen T."/>
            <person name="Nusskern D.R."/>
            <person name="Pfannkoch C.M."/>
            <person name="Sitter C."/>
            <person name="Sutton G.G."/>
            <person name="Venter J.C."/>
            <person name="Wang Z."/>
            <person name="Woodage T."/>
            <person name="Zheng X.H."/>
            <person name="Zhong F."/>
        </authorList>
    </citation>
    <scope>NUCLEOTIDE SEQUENCE [LARGE SCALE GENOMIC DNA]</scope>
    <source>
        <strain>BN</strain>
        <strain evidence="5">Sprague-Dawley</strain>
    </source>
</reference>
<name>A6I4J6_RAT</name>
<feature type="non-terminal residue" evidence="4">
    <location>
        <position position="155"/>
    </location>
</feature>
<dbReference type="GO" id="GO:1990904">
    <property type="term" value="C:ribonucleoprotein complex"/>
    <property type="evidence" value="ECO:0007669"/>
    <property type="project" value="UniProtKB-KW"/>
</dbReference>
<dbReference type="AlphaFoldDB" id="A6I4J6"/>
<dbReference type="Gene3D" id="3.30.1330.30">
    <property type="match status" value="1"/>
</dbReference>
<dbReference type="Pfam" id="PF01248">
    <property type="entry name" value="Ribosomal_L7Ae"/>
    <property type="match status" value="1"/>
</dbReference>
<dbReference type="EMBL" id="CH473955">
    <property type="protein sequence ID" value="EDM09954.1"/>
    <property type="molecule type" value="Genomic_DNA"/>
</dbReference>
<dbReference type="InterPro" id="IPR004038">
    <property type="entry name" value="Ribosomal_eL8/eL30/eS12/Gad45"/>
</dbReference>
<evidence type="ECO:0000313" key="4">
    <source>
        <dbReference type="EMBL" id="EDM09954.1"/>
    </source>
</evidence>
<dbReference type="InterPro" id="IPR018492">
    <property type="entry name" value="Ribosomal_eL8/Nhp2"/>
</dbReference>
<evidence type="ECO:0000313" key="5">
    <source>
        <dbReference type="Proteomes" id="UP000234681"/>
    </source>
</evidence>
<gene>
    <name evidence="4" type="ORF">rCG_44510</name>
</gene>
<feature type="domain" description="Ribosomal protein eL8/eL30/eS12/Gadd45" evidence="3">
    <location>
        <begin position="39"/>
        <end position="86"/>
    </location>
</feature>
<comment type="similarity">
    <text evidence="1">Belongs to the eukaryotic ribosomal protein eL8 family.</text>
</comment>
<sequence>MYNPETKQGKQRLPVCVEKKASGKADVPRKRPSDFRVAVNTGTALVENKKAQLILIAQDTDPTELIVFPSALCHNMRFSYCIIEEKVSPAMLYKIIRVNLEDKGAPAKLVDALKTNYNDRYAKIHCQLGGNVLGPKSVTHISKLEKAKAKVFSIK</sequence>
<organism evidence="4 5">
    <name type="scientific">Rattus norvegicus</name>
    <name type="common">Rat</name>
    <dbReference type="NCBI Taxonomy" id="10116"/>
    <lineage>
        <taxon>Eukaryota</taxon>
        <taxon>Metazoa</taxon>
        <taxon>Chordata</taxon>
        <taxon>Craniata</taxon>
        <taxon>Vertebrata</taxon>
        <taxon>Euteleostomi</taxon>
        <taxon>Mammalia</taxon>
        <taxon>Eutheria</taxon>
        <taxon>Euarchontoglires</taxon>
        <taxon>Glires</taxon>
        <taxon>Rodentia</taxon>
        <taxon>Myomorpha</taxon>
        <taxon>Muroidea</taxon>
        <taxon>Muridae</taxon>
        <taxon>Murinae</taxon>
        <taxon>Rattus</taxon>
    </lineage>
</organism>
<dbReference type="Proteomes" id="UP000234681">
    <property type="component" value="Chromosome 2"/>
</dbReference>
<evidence type="ECO:0000259" key="3">
    <source>
        <dbReference type="Pfam" id="PF01248"/>
    </source>
</evidence>
<keyword evidence="2" id="KW-0687">Ribonucleoprotein</keyword>
<dbReference type="InterPro" id="IPR029064">
    <property type="entry name" value="Ribosomal_eL30-like_sf"/>
</dbReference>
<proteinExistence type="inferred from homology"/>
<evidence type="ECO:0000256" key="1">
    <source>
        <dbReference type="ARBA" id="ARBA00007337"/>
    </source>
</evidence>
<dbReference type="PRINTS" id="PR00881">
    <property type="entry name" value="L7ARS6FAMILY"/>
</dbReference>
<dbReference type="SUPFAM" id="SSF55315">
    <property type="entry name" value="L30e-like"/>
    <property type="match status" value="1"/>
</dbReference>
<protein>
    <submittedName>
        <fullName evidence="4">RCG44510</fullName>
    </submittedName>
</protein>
<accession>A6I4J6</accession>